<name>A0ACC0UV74_9HYPO</name>
<keyword evidence="2" id="KW-1185">Reference proteome</keyword>
<evidence type="ECO:0000313" key="2">
    <source>
        <dbReference type="Proteomes" id="UP001163324"/>
    </source>
</evidence>
<accession>A0ACC0UV74</accession>
<reference evidence="1" key="1">
    <citation type="submission" date="2022-10" db="EMBL/GenBank/DDBJ databases">
        <title>Complete Genome of Trichothecium roseum strain YXFP-22015, a Plant Pathogen Isolated from Citrus.</title>
        <authorList>
            <person name="Wang Y."/>
            <person name="Zhu L."/>
        </authorList>
    </citation>
    <scope>NUCLEOTIDE SEQUENCE</scope>
    <source>
        <strain evidence="1">YXFP-22015</strain>
    </source>
</reference>
<sequence>MAYNLYQGPVLTLKAILKDVTHLVQQAEKQPNADALLKARLHEDMKPFTFQVHTVTRFTDLALARLSGREFPEYTDDFTSYADLYARIDKVSANLEAADEATVIRYGEESAMTPLPSASPQDITGKAFVNGVAMPNIFFHLSMTYAVLRKEGVPLGKADYIMPFVTQYLQ</sequence>
<dbReference type="Proteomes" id="UP001163324">
    <property type="component" value="Chromosome 6"/>
</dbReference>
<protein>
    <submittedName>
        <fullName evidence="1">Uncharacterized protein</fullName>
    </submittedName>
</protein>
<gene>
    <name evidence="1" type="ORF">N3K66_006369</name>
</gene>
<dbReference type="EMBL" id="CM047945">
    <property type="protein sequence ID" value="KAI9898009.1"/>
    <property type="molecule type" value="Genomic_DNA"/>
</dbReference>
<evidence type="ECO:0000313" key="1">
    <source>
        <dbReference type="EMBL" id="KAI9898009.1"/>
    </source>
</evidence>
<proteinExistence type="predicted"/>
<organism evidence="1 2">
    <name type="scientific">Trichothecium roseum</name>
    <dbReference type="NCBI Taxonomy" id="47278"/>
    <lineage>
        <taxon>Eukaryota</taxon>
        <taxon>Fungi</taxon>
        <taxon>Dikarya</taxon>
        <taxon>Ascomycota</taxon>
        <taxon>Pezizomycotina</taxon>
        <taxon>Sordariomycetes</taxon>
        <taxon>Hypocreomycetidae</taxon>
        <taxon>Hypocreales</taxon>
        <taxon>Hypocreales incertae sedis</taxon>
        <taxon>Trichothecium</taxon>
    </lineage>
</organism>
<comment type="caution">
    <text evidence="1">The sequence shown here is derived from an EMBL/GenBank/DDBJ whole genome shotgun (WGS) entry which is preliminary data.</text>
</comment>